<dbReference type="EMBL" id="JBICCN010000327">
    <property type="protein sequence ID" value="KAL3077253.1"/>
    <property type="molecule type" value="Genomic_DNA"/>
</dbReference>
<accession>A0ABD2IV98</accession>
<evidence type="ECO:0000313" key="2">
    <source>
        <dbReference type="EMBL" id="KAL3077253.1"/>
    </source>
</evidence>
<dbReference type="AlphaFoldDB" id="A0ABD2IV98"/>
<feature type="compositionally biased region" description="Basic and acidic residues" evidence="1">
    <location>
        <begin position="1"/>
        <end position="11"/>
    </location>
</feature>
<sequence>MSSDKCNEKRTNASGQKNLLEGADKMENEEGKKKGVSTGEEKAEQNEEVNDRAIPPLPDDNALLGELEEIEWRVRRLEWCTIAALLLIAATCLRKLSSRGALNLALLVANLAESAGSPAILHSFRAEIYLCAALRSVLCMPKCLRRVVAAYFFRRAKSLPLAVFVPLLKDAELSLLRFDSAAKAFGSA</sequence>
<reference evidence="2 3" key="1">
    <citation type="submission" date="2024-10" db="EMBL/GenBank/DDBJ databases">
        <authorList>
            <person name="Kim D."/>
        </authorList>
    </citation>
    <scope>NUCLEOTIDE SEQUENCE [LARGE SCALE GENOMIC DNA]</scope>
    <source>
        <strain evidence="2">Taebaek</strain>
    </source>
</reference>
<feature type="compositionally biased region" description="Basic and acidic residues" evidence="1">
    <location>
        <begin position="22"/>
        <end position="51"/>
    </location>
</feature>
<evidence type="ECO:0000313" key="3">
    <source>
        <dbReference type="Proteomes" id="UP001620645"/>
    </source>
</evidence>
<organism evidence="2 3">
    <name type="scientific">Heterodera schachtii</name>
    <name type="common">Sugarbeet cyst nematode worm</name>
    <name type="synonym">Tylenchus schachtii</name>
    <dbReference type="NCBI Taxonomy" id="97005"/>
    <lineage>
        <taxon>Eukaryota</taxon>
        <taxon>Metazoa</taxon>
        <taxon>Ecdysozoa</taxon>
        <taxon>Nematoda</taxon>
        <taxon>Chromadorea</taxon>
        <taxon>Rhabditida</taxon>
        <taxon>Tylenchina</taxon>
        <taxon>Tylenchomorpha</taxon>
        <taxon>Tylenchoidea</taxon>
        <taxon>Heteroderidae</taxon>
        <taxon>Heteroderinae</taxon>
        <taxon>Heterodera</taxon>
    </lineage>
</organism>
<feature type="region of interest" description="Disordered" evidence="1">
    <location>
        <begin position="1"/>
        <end position="55"/>
    </location>
</feature>
<gene>
    <name evidence="2" type="ORF">niasHS_013242</name>
</gene>
<keyword evidence="3" id="KW-1185">Reference proteome</keyword>
<proteinExistence type="predicted"/>
<name>A0ABD2IV98_HETSC</name>
<dbReference type="Proteomes" id="UP001620645">
    <property type="component" value="Unassembled WGS sequence"/>
</dbReference>
<evidence type="ECO:0000256" key="1">
    <source>
        <dbReference type="SAM" id="MobiDB-lite"/>
    </source>
</evidence>
<protein>
    <submittedName>
        <fullName evidence="2">Uncharacterized protein</fullName>
    </submittedName>
</protein>
<comment type="caution">
    <text evidence="2">The sequence shown here is derived from an EMBL/GenBank/DDBJ whole genome shotgun (WGS) entry which is preliminary data.</text>
</comment>